<keyword evidence="3" id="KW-1185">Reference proteome</keyword>
<dbReference type="InterPro" id="IPR053175">
    <property type="entry name" value="DHMBA_Reg_Transcription_Factor"/>
</dbReference>
<dbReference type="PANTHER" id="PTHR38791:SF1">
    <property type="entry name" value="TRANSCRIPTION FACTOR, PUTATIVE-RELATED"/>
    <property type="match status" value="1"/>
</dbReference>
<evidence type="ECO:0000259" key="1">
    <source>
        <dbReference type="PROSITE" id="PS51186"/>
    </source>
</evidence>
<dbReference type="OrthoDB" id="5429770at2759"/>
<evidence type="ECO:0000313" key="3">
    <source>
        <dbReference type="Proteomes" id="UP000243081"/>
    </source>
</evidence>
<feature type="non-terminal residue" evidence="2">
    <location>
        <position position="745"/>
    </location>
</feature>
<protein>
    <recommendedName>
        <fullName evidence="1">N-acetyltransferase domain-containing protein</fullName>
    </recommendedName>
</protein>
<sequence length="745" mass="83202">MLCQCDLRPDGCGQCSRAGIVCLGYRTQEELRFRDQTQSVKHKVQSVQRPAQAKSYRRAPENDVLFLQTVHLGWDVFAKQDFFANFVFGLARSYDALGILYQTTNPRKHLVASVDAASLAFFALRQFSPPSEIIKLATERYVAALHLVNAALADPGASLADDTLQAILLLDLYEKLVSRKLTSAASRMKHMNGAISLIRARGEGNLQTYVGRRLTQRLYTTLVISCAISGMRIPDEMERLRIDLSHYFKVEEDPKWALTTLNEHIINFTSDVQTRKISCPDQILTQALDFYQSTVALEDALPPYWYPMRMSVGDDALGQQLTVEGHYDVYESLYITQVRNVIRTAQLNLLLMIERYSADKDKDTNLAASTRRWIEIKALSICDSFAQYLVSCNKQGGLSWDLASPMKQLGSYTVFFPLYLAVQTSREPRLAEWAQNVLGLVADVGGLAMAQRTADALKQSTKMPVWDVYTMLGSYAIAARRAGKISMEYAIEQIKPDEAGVEFFLANYKPFRLQALQTDPQFFGSTYDKEVTKDDDFWRQRVSRPTATTFVAVRTQNQRVVSSLTLVRGVQPSSLLAMAAGLDPEERDKDSATLLHWAVNGVYTAPDARRQGIAKAVFEKALAFSFAAAEAEGKSCLVSIYAREENEVAIGMYQRMGFIDSNYVEADGNAVLYMFKAREEPVSNKAPKKHEIPQNTVATFASDAAVSATQPFDSIKTVAKASTTPQLAWLLMLSGGIVFTVMRLP</sequence>
<dbReference type="PANTHER" id="PTHR38791">
    <property type="entry name" value="ZN(II)2CYS6 TRANSCRIPTION FACTOR (EUROFUNG)-RELATED-RELATED"/>
    <property type="match status" value="1"/>
</dbReference>
<feature type="domain" description="N-acetyltransferase" evidence="1">
    <location>
        <begin position="506"/>
        <end position="679"/>
    </location>
</feature>
<dbReference type="AlphaFoldDB" id="A0A179IAK0"/>
<gene>
    <name evidence="2" type="ORF">LLEC1_05575</name>
</gene>
<dbReference type="GO" id="GO:0016747">
    <property type="term" value="F:acyltransferase activity, transferring groups other than amino-acyl groups"/>
    <property type="evidence" value="ECO:0007669"/>
    <property type="project" value="InterPro"/>
</dbReference>
<dbReference type="Pfam" id="PF00583">
    <property type="entry name" value="Acetyltransf_1"/>
    <property type="match status" value="1"/>
</dbReference>
<proteinExistence type="predicted"/>
<dbReference type="EMBL" id="LUKN01002621">
    <property type="protein sequence ID" value="OAQ98779.1"/>
    <property type="molecule type" value="Genomic_DNA"/>
</dbReference>
<reference evidence="2 3" key="1">
    <citation type="submission" date="2016-03" db="EMBL/GenBank/DDBJ databases">
        <title>Fine-scale spatial genetic structure of a fungal parasite of coffee scale insects.</title>
        <authorList>
            <person name="Jackson D."/>
            <person name="Zemenick K.A."/>
            <person name="Malloure B."/>
            <person name="Quandt C.A."/>
            <person name="James T.Y."/>
        </authorList>
    </citation>
    <scope>NUCLEOTIDE SEQUENCE [LARGE SCALE GENOMIC DNA]</scope>
    <source>
        <strain evidence="2 3">UM487</strain>
    </source>
</reference>
<dbReference type="SUPFAM" id="SSF55729">
    <property type="entry name" value="Acyl-CoA N-acyltransferases (Nat)"/>
    <property type="match status" value="1"/>
</dbReference>
<dbReference type="Gene3D" id="3.40.630.30">
    <property type="match status" value="1"/>
</dbReference>
<name>A0A179IAK0_CORDF</name>
<dbReference type="InterPro" id="IPR016181">
    <property type="entry name" value="Acyl_CoA_acyltransferase"/>
</dbReference>
<dbReference type="Proteomes" id="UP000243081">
    <property type="component" value="Unassembled WGS sequence"/>
</dbReference>
<accession>A0A179IAK0</accession>
<dbReference type="InterPro" id="IPR000182">
    <property type="entry name" value="GNAT_dom"/>
</dbReference>
<comment type="caution">
    <text evidence="2">The sequence shown here is derived from an EMBL/GenBank/DDBJ whole genome shotgun (WGS) entry which is preliminary data.</text>
</comment>
<dbReference type="OMA" id="ARGYNDM"/>
<dbReference type="PROSITE" id="PS51186">
    <property type="entry name" value="GNAT"/>
    <property type="match status" value="1"/>
</dbReference>
<organism evidence="2 3">
    <name type="scientific">Cordyceps confragosa</name>
    <name type="common">Lecanicillium lecanii</name>
    <dbReference type="NCBI Taxonomy" id="2714763"/>
    <lineage>
        <taxon>Eukaryota</taxon>
        <taxon>Fungi</taxon>
        <taxon>Dikarya</taxon>
        <taxon>Ascomycota</taxon>
        <taxon>Pezizomycotina</taxon>
        <taxon>Sordariomycetes</taxon>
        <taxon>Hypocreomycetidae</taxon>
        <taxon>Hypocreales</taxon>
        <taxon>Cordycipitaceae</taxon>
        <taxon>Akanthomyces</taxon>
    </lineage>
</organism>
<evidence type="ECO:0000313" key="2">
    <source>
        <dbReference type="EMBL" id="OAQ98779.1"/>
    </source>
</evidence>